<dbReference type="OrthoDB" id="1903104at2759"/>
<feature type="compositionally biased region" description="Polar residues" evidence="10">
    <location>
        <begin position="1497"/>
        <end position="1517"/>
    </location>
</feature>
<dbReference type="SUPFAM" id="SSF57903">
    <property type="entry name" value="FYVE/PHD zinc finger"/>
    <property type="match status" value="2"/>
</dbReference>
<dbReference type="CDD" id="cd15519">
    <property type="entry name" value="PHD1_Lid2p_like"/>
    <property type="match status" value="1"/>
</dbReference>
<evidence type="ECO:0000256" key="1">
    <source>
        <dbReference type="ARBA" id="ARBA00004123"/>
    </source>
</evidence>
<dbReference type="InterPro" id="IPR003888">
    <property type="entry name" value="FYrich_N"/>
</dbReference>
<dbReference type="InterPro" id="IPR019787">
    <property type="entry name" value="Znf_PHD-finger"/>
</dbReference>
<evidence type="ECO:0000256" key="10">
    <source>
        <dbReference type="SAM" id="MobiDB-lite"/>
    </source>
</evidence>
<dbReference type="InterPro" id="IPR001487">
    <property type="entry name" value="Bromodomain"/>
</dbReference>
<feature type="region of interest" description="Disordered" evidence="10">
    <location>
        <begin position="1497"/>
        <end position="1554"/>
    </location>
</feature>
<evidence type="ECO:0000256" key="6">
    <source>
        <dbReference type="ARBA" id="ARBA00023242"/>
    </source>
</evidence>
<keyword evidence="9" id="KW-0175">Coiled coil</keyword>
<dbReference type="GeneID" id="111018348"/>
<comment type="subcellular location">
    <subcellularLocation>
        <location evidence="1">Nucleus</location>
    </subcellularLocation>
</comment>
<feature type="compositionally biased region" description="Polar residues" evidence="10">
    <location>
        <begin position="1469"/>
        <end position="1478"/>
    </location>
</feature>
<dbReference type="SUPFAM" id="SSF47370">
    <property type="entry name" value="Bromodomain"/>
    <property type="match status" value="1"/>
</dbReference>
<feature type="region of interest" description="Disordered" evidence="10">
    <location>
        <begin position="1"/>
        <end position="40"/>
    </location>
</feature>
<dbReference type="PROSITE" id="PS01359">
    <property type="entry name" value="ZF_PHD_1"/>
    <property type="match status" value="2"/>
</dbReference>
<dbReference type="InterPro" id="IPR011011">
    <property type="entry name" value="Znf_FYVE_PHD"/>
</dbReference>
<dbReference type="PROSITE" id="PS50014">
    <property type="entry name" value="BROMODOMAIN_2"/>
    <property type="match status" value="1"/>
</dbReference>
<evidence type="ECO:0000256" key="2">
    <source>
        <dbReference type="ARBA" id="ARBA00022723"/>
    </source>
</evidence>
<dbReference type="PANTHER" id="PTHR47162:SF8">
    <property type="entry name" value="METHYL-CPG-BINDING DOMAIN-CONTAINING PROTEIN 9"/>
    <property type="match status" value="1"/>
</dbReference>
<dbReference type="SMART" id="SM00249">
    <property type="entry name" value="PHD"/>
    <property type="match status" value="2"/>
</dbReference>
<dbReference type="GO" id="GO:0005634">
    <property type="term" value="C:nucleus"/>
    <property type="evidence" value="ECO:0007669"/>
    <property type="project" value="UniProtKB-SubCell"/>
</dbReference>
<feature type="region of interest" description="Disordered" evidence="10">
    <location>
        <begin position="323"/>
        <end position="349"/>
    </location>
</feature>
<dbReference type="PROSITE" id="PS50016">
    <property type="entry name" value="ZF_PHD_2"/>
    <property type="match status" value="2"/>
</dbReference>
<reference evidence="14" key="1">
    <citation type="submission" date="2025-08" db="UniProtKB">
        <authorList>
            <consortium name="RefSeq"/>
        </authorList>
    </citation>
    <scope>IDENTIFICATION</scope>
    <source>
        <strain evidence="14">OHB3-1</strain>
    </source>
</reference>
<feature type="region of interest" description="Disordered" evidence="10">
    <location>
        <begin position="1461"/>
        <end position="1481"/>
    </location>
</feature>
<feature type="coiled-coil region" evidence="9">
    <location>
        <begin position="1577"/>
        <end position="1604"/>
    </location>
</feature>
<keyword evidence="13" id="KW-1185">Reference proteome</keyword>
<evidence type="ECO:0000313" key="14">
    <source>
        <dbReference type="RefSeq" id="XP_022150084.1"/>
    </source>
</evidence>
<gene>
    <name evidence="14" type="primary">LOC111018348</name>
</gene>
<organism evidence="13 14">
    <name type="scientific">Momordica charantia</name>
    <name type="common">Bitter gourd</name>
    <name type="synonym">Balsam pear</name>
    <dbReference type="NCBI Taxonomy" id="3673"/>
    <lineage>
        <taxon>Eukaryota</taxon>
        <taxon>Viridiplantae</taxon>
        <taxon>Streptophyta</taxon>
        <taxon>Embryophyta</taxon>
        <taxon>Tracheophyta</taxon>
        <taxon>Spermatophyta</taxon>
        <taxon>Magnoliopsida</taxon>
        <taxon>eudicotyledons</taxon>
        <taxon>Gunneridae</taxon>
        <taxon>Pentapetalae</taxon>
        <taxon>rosids</taxon>
        <taxon>fabids</taxon>
        <taxon>Cucurbitales</taxon>
        <taxon>Cucurbitaceae</taxon>
        <taxon>Momordiceae</taxon>
        <taxon>Momordica</taxon>
    </lineage>
</organism>
<keyword evidence="3 8" id="KW-0863">Zinc-finger</keyword>
<feature type="region of interest" description="Disordered" evidence="10">
    <location>
        <begin position="898"/>
        <end position="917"/>
    </location>
</feature>
<dbReference type="Pfam" id="PF00628">
    <property type="entry name" value="PHD"/>
    <property type="match status" value="2"/>
</dbReference>
<feature type="domain" description="Bromo" evidence="11">
    <location>
        <begin position="1173"/>
        <end position="1221"/>
    </location>
</feature>
<dbReference type="InterPro" id="IPR028942">
    <property type="entry name" value="WHIM1_dom"/>
</dbReference>
<dbReference type="Pfam" id="PF15612">
    <property type="entry name" value="WHIM1"/>
    <property type="match status" value="1"/>
</dbReference>
<evidence type="ECO:0000256" key="9">
    <source>
        <dbReference type="SAM" id="Coils"/>
    </source>
</evidence>
<feature type="domain" description="PHD-type" evidence="12">
    <location>
        <begin position="1280"/>
        <end position="1330"/>
    </location>
</feature>
<proteinExistence type="predicted"/>
<feature type="domain" description="PHD-type" evidence="12">
    <location>
        <begin position="72"/>
        <end position="123"/>
    </location>
</feature>
<feature type="compositionally biased region" description="Basic residues" evidence="10">
    <location>
        <begin position="2188"/>
        <end position="2201"/>
    </location>
</feature>
<dbReference type="Gene3D" id="1.20.920.10">
    <property type="entry name" value="Bromodomain-like"/>
    <property type="match status" value="1"/>
</dbReference>
<protein>
    <submittedName>
        <fullName evidence="14">Methyl-CpG-binding domain-containing protein 9</fullName>
    </submittedName>
</protein>
<dbReference type="Gene3D" id="3.30.40.10">
    <property type="entry name" value="Zinc/RING finger domain, C3HC4 (zinc finger)"/>
    <property type="match status" value="2"/>
</dbReference>
<evidence type="ECO:0000256" key="8">
    <source>
        <dbReference type="PROSITE-ProRule" id="PRU00146"/>
    </source>
</evidence>
<evidence type="ECO:0000259" key="12">
    <source>
        <dbReference type="PROSITE" id="PS50016"/>
    </source>
</evidence>
<dbReference type="KEGG" id="mcha:111018348"/>
<evidence type="ECO:0000256" key="3">
    <source>
        <dbReference type="ARBA" id="ARBA00022771"/>
    </source>
</evidence>
<keyword evidence="2" id="KW-0479">Metal-binding</keyword>
<name>A0A6J1D8Z2_MOMCH</name>
<dbReference type="Proteomes" id="UP000504603">
    <property type="component" value="Unplaced"/>
</dbReference>
<dbReference type="GO" id="GO:0008270">
    <property type="term" value="F:zinc ion binding"/>
    <property type="evidence" value="ECO:0007669"/>
    <property type="project" value="UniProtKB-KW"/>
</dbReference>
<dbReference type="PANTHER" id="PTHR47162">
    <property type="entry name" value="OS02G0192300 PROTEIN"/>
    <property type="match status" value="1"/>
</dbReference>
<keyword evidence="5 7" id="KW-0103">Bromodomain</keyword>
<evidence type="ECO:0000256" key="4">
    <source>
        <dbReference type="ARBA" id="ARBA00022833"/>
    </source>
</evidence>
<dbReference type="InterPro" id="IPR013083">
    <property type="entry name" value="Znf_RING/FYVE/PHD"/>
</dbReference>
<evidence type="ECO:0000256" key="7">
    <source>
        <dbReference type="PROSITE-ProRule" id="PRU00035"/>
    </source>
</evidence>
<dbReference type="InterPro" id="IPR001965">
    <property type="entry name" value="Znf_PHD"/>
</dbReference>
<evidence type="ECO:0000256" key="5">
    <source>
        <dbReference type="ARBA" id="ARBA00023117"/>
    </source>
</evidence>
<keyword evidence="6" id="KW-0539">Nucleus</keyword>
<evidence type="ECO:0000313" key="13">
    <source>
        <dbReference type="Proteomes" id="UP000504603"/>
    </source>
</evidence>
<evidence type="ECO:0000259" key="11">
    <source>
        <dbReference type="PROSITE" id="PS50014"/>
    </source>
</evidence>
<dbReference type="RefSeq" id="XP_022150084.1">
    <property type="nucleotide sequence ID" value="XM_022294392.1"/>
</dbReference>
<sequence>MMELADSCTDDNPKPTDSTRSGIGIGIDLNEIPSPSSFSETLPDTFDVVRSFHDNPPPPDGDPADVPRGGRGSVCGSCGHPEVRGHVVVCDGCERGFHLACAGMRGAHALNFEDWVCGDCLCSGAKSKRWPLGVKSKQLLDINASPPSDGDAYGEDGAELPGIRKHAAVDNSFRGTSFCSSVKYRNLIHSGNGFGLQRASDIVKNKVKVGLGDISQQTQVMGRSLDVDLGCPLGSCRSSSGTTVKLSSENTSEIFLQALRDFISERHGELEEGWSVEIKQSVDSCEFYAIYHAPDGKTFGSVYEVACHLGLMSSMQPKARRQGLSHFSGKSYTPKRRKQTKSSVANGFPDNNGSLINDRCKGLLCDRRSPSVITIVNLENSEEAVVEENRGSISSQCYEGFPLQFEDFFVLSLGEIDARPSYHDVTRVYPIGFRSCWHDKVTGSLFLNEVLDGGDSGPLFKVRRCACSAFQVPVGSTVLSRQKSEAFSVEQNIEDYLIKNGSDENLQMILSDLCPPNENDILSCLGTHSDGAYSVQMQNGLHHEASSFGKCGDLSDYPHLRDEIGEISVEDTSLSTAWKRMSHDLIKACSELCNQKSTLRFCCNHAGNKQSFLGHCRNIDNSELNSRLAKFCGFPSSDFIWSVVEVENEHCNLPDELEKWLDQDRFGLDMEFVQEILEKIPWIQSCSRYQFVNKRRDSTTLPTVENGVIEVQKFDGECKEDEPLNFLFRRLKKAKLVGDGNTRDKNPPPGKPLCLHVPPELIGDVYQVWDFLSRFHENLGLKEALSLEELEEGLFNLRGDGTNVLQTSESEFEKDQILSSLNTEFSNGRVSSKFNANGDPHAFIQMETRVMKEVSEGELASSTDSRCMGAALTKAHTSLLRVLITELQSKVAALVDPNFDSGESKPKRGRKKDADSATSFRKMKLNLLPLNELTLPELARRYILAVLTMDGNLDSAEVTARESGRVFRCLQGDGGVLCGSLTGVAGMEADAFLLAEATKQIFGSLNREKHVITIEEESSDTTGGCEKVLLTDGNMPEWAQVLEPVRKLPTNVGTRIRKCVYDALERDPPEWAKKILEHSISKEVYKGNASGPTKKAVLSLLADISSDGLPQKVEKRRKRTNISISDIVMKQCRIVLRHAAAADDAKVFCNLLGRKLMASSDNDDEGLLGPPAMVSRPLDFRTIDLRLAAGSYGGSHEAFLEDVQELWNNLRNAYGDQPDLVELVETLSQNFETLYENKVVSLIQKLQEFSKLESLSAETKVEVDSFVVSSNEIPKAPWDEGVCKVCGIDKDDDSVLLCDTCDAEYHTYCLNPPLARIPEGNWYCPSCVMGTHMVEDPLEHTRNHIFNLHKGKKFRGEVTHDFLHRLANLAVALEEKEYWEFSVDERLFLLKYLCDELLSSALIRQHLEQCVEASAELQQKLRSCLVEWKNLKSREEVVAAKAAKLDTTMFSAVREGQGSCNGTRLGVSDQYSSPTSLENKSHNHAGFQEQMNNTHDVINNNDVAGSVLSNSGSQNSGKPLKFNQPPLSGSLPQEVDGSEESNMESEISALPSTKQRCTLSDAKGVPVAPHVPPLNESQAYHNELDSIKQDISQLQDSIAGIELELLKVSVRREFLGSDSAGRLYWATVMSNGQPQIIASGNLLMQIGNDFRDQVGKDCMFKNFSSSSNRNYSSLDGLNMYSASIHLPRNSVGNFSWVSYQTEDAILELIDWLKDNDPKEKELKESILQWHKPKLQMSSRSNNQSPEEQLRASSASMDVEKLECSGFLVTRASAVLESKYGPCLELETPNNLNRWPYKTSLEEDEKMYRCVCLEPVWPSRQHCLSCHKSFSSDIELERHDDGKCSSHPTSSDGVKEAGVCLKSKGNMKFESNQEEISSTTITEASKGGCFNHSMRLIKFQNDGVMCPYDFELICSKFLTKDSNKDAIKEIGLISSNGVPSLLPSVSPYIMESTLTAIHLKNDSDTPEDGTLSSERLASLGHNGLENACHLNSSFDSSIQRPAVNEISTLKTKRPALGCPEPKSKRVCLDNRFSELGIARCGVVPQSSHRPLVGRILHVVRGLKMNLLDMDAALPDEALRPSKLHIERRWAWRAFVKSAGTIFEIVQATIALEDMIRTEYLKNEWWYWSSLSAAAKISSVSSLALRIFSLDAAIIYEKISPNQDSNDYLDPSSIPEQKLAGMDLTEKPRASRKSGKKRKEPEG</sequence>
<feature type="region of interest" description="Disordered" evidence="10">
    <location>
        <begin position="2162"/>
        <end position="2201"/>
    </location>
</feature>
<keyword evidence="4" id="KW-0862">Zinc</keyword>
<dbReference type="InterPro" id="IPR019786">
    <property type="entry name" value="Zinc_finger_PHD-type_CS"/>
</dbReference>
<dbReference type="GO" id="GO:0000785">
    <property type="term" value="C:chromatin"/>
    <property type="evidence" value="ECO:0007669"/>
    <property type="project" value="UniProtKB-ARBA"/>
</dbReference>
<dbReference type="CDD" id="cd15489">
    <property type="entry name" value="PHD_SF"/>
    <property type="match status" value="1"/>
</dbReference>
<accession>A0A6J1D8Z2</accession>
<dbReference type="InterPro" id="IPR036427">
    <property type="entry name" value="Bromodomain-like_sf"/>
</dbReference>
<dbReference type="PROSITE" id="PS51542">
    <property type="entry name" value="FYRN"/>
    <property type="match status" value="1"/>
</dbReference>